<accession>A0A0A7LH66</accession>
<dbReference type="STRING" id="1577791.Mpt1_c09920"/>
<dbReference type="HOGENOM" id="CLU_2419870_0_0_2"/>
<keyword evidence="2" id="KW-1185">Reference proteome</keyword>
<proteinExistence type="predicted"/>
<dbReference type="GeneID" id="24818652"/>
<name>A0A0A7LH66_9ARCH</name>
<dbReference type="RefSeq" id="WP_048112737.1">
    <property type="nucleotide sequence ID" value="NZ_CP010070.1"/>
</dbReference>
<dbReference type="Gene3D" id="3.30.65.10">
    <property type="entry name" value="Bacterial Topoisomerase I, domain 1"/>
    <property type="match status" value="1"/>
</dbReference>
<evidence type="ECO:0000313" key="2">
    <source>
        <dbReference type="Proteomes" id="UP000030787"/>
    </source>
</evidence>
<sequence>MITRTLSEETELYHRILKIAEEYEREMFIEAMFEIMDTILEENRFSFYRNQFPPNCPDCGIEMELRFGDNHTFWGCPNSRFTGCKQRAYTE</sequence>
<evidence type="ECO:0000313" key="1">
    <source>
        <dbReference type="EMBL" id="AIZ56866.1"/>
    </source>
</evidence>
<dbReference type="EMBL" id="CP010070">
    <property type="protein sequence ID" value="AIZ56866.1"/>
    <property type="molecule type" value="Genomic_DNA"/>
</dbReference>
<organism evidence="1 2">
    <name type="scientific">Candidatus Methanoplasma termitum</name>
    <dbReference type="NCBI Taxonomy" id="1577791"/>
    <lineage>
        <taxon>Archaea</taxon>
        <taxon>Methanobacteriati</taxon>
        <taxon>Thermoplasmatota</taxon>
        <taxon>Thermoplasmata</taxon>
        <taxon>Methanomassiliicoccales</taxon>
        <taxon>Methanomassiliicoccaceae</taxon>
        <taxon>Candidatus Methanoplasma</taxon>
    </lineage>
</organism>
<protein>
    <recommendedName>
        <fullName evidence="3">DNA topoisomerase I</fullName>
    </recommendedName>
</protein>
<reference evidence="1 2" key="1">
    <citation type="journal article" date="2014" name="Appl. Environ. Microbiol.">
        <title>Comparative Genome Analysis of 'Candidatus Methanoplasma termitum' Indicates a New Mode of Energy Metabolism in the Seventh Order of Methanogens.</title>
        <authorList>
            <person name="Lang K."/>
            <person name="Schuldes J."/>
            <person name="Klingl A."/>
            <person name="Poehlein A."/>
            <person name="Daniel R."/>
            <person name="Brune A."/>
        </authorList>
    </citation>
    <scope>NUCLEOTIDE SEQUENCE [LARGE SCALE GENOMIC DNA]</scope>
    <source>
        <strain evidence="2">Mpt1</strain>
    </source>
</reference>
<dbReference type="AlphaFoldDB" id="A0A0A7LH66"/>
<gene>
    <name evidence="1" type="ORF">Mpt1_c09920</name>
</gene>
<dbReference type="Proteomes" id="UP000030787">
    <property type="component" value="Chromosome"/>
</dbReference>
<dbReference type="KEGG" id="mear:Mpt1_c09920"/>
<evidence type="ECO:0008006" key="3">
    <source>
        <dbReference type="Google" id="ProtNLM"/>
    </source>
</evidence>